<keyword evidence="3" id="KW-0548">Nucleotidyltransferase</keyword>
<organism evidence="9 10">
    <name type="scientific">Candidatus Magnetominusculus xianensis</name>
    <dbReference type="NCBI Taxonomy" id="1748249"/>
    <lineage>
        <taxon>Bacteria</taxon>
        <taxon>Pseudomonadati</taxon>
        <taxon>Nitrospirota</taxon>
        <taxon>Nitrospiria</taxon>
        <taxon>Nitrospirales</taxon>
        <taxon>Nitrospiraceae</taxon>
        <taxon>Candidatus Magnetominusculus</taxon>
    </lineage>
</organism>
<dbReference type="PANTHER" id="PTHR43793">
    <property type="entry name" value="FAD SYNTHASE"/>
    <property type="match status" value="1"/>
</dbReference>
<accession>A0ABR5SHG3</accession>
<keyword evidence="2" id="KW-0808">Transferase</keyword>
<name>A0ABR5SHG3_9BACT</name>
<dbReference type="EMBL" id="LNQR01000032">
    <property type="protein sequence ID" value="KWT91116.1"/>
    <property type="molecule type" value="Genomic_DNA"/>
</dbReference>
<reference evidence="9 10" key="1">
    <citation type="submission" date="2015-11" db="EMBL/GenBank/DDBJ databases">
        <authorList>
            <person name="Lin W."/>
        </authorList>
    </citation>
    <scope>NUCLEOTIDE SEQUENCE [LARGE SCALE GENOMIC DNA]</scope>
    <source>
        <strain evidence="9 10">HCH-1</strain>
    </source>
</reference>
<gene>
    <name evidence="9" type="ORF">ASN18_0940</name>
</gene>
<dbReference type="NCBIfam" id="TIGR00125">
    <property type="entry name" value="cyt_tran_rel"/>
    <property type="match status" value="1"/>
</dbReference>
<evidence type="ECO:0000256" key="5">
    <source>
        <dbReference type="ARBA" id="ARBA00022840"/>
    </source>
</evidence>
<keyword evidence="10" id="KW-1185">Reference proteome</keyword>
<dbReference type="InterPro" id="IPR014729">
    <property type="entry name" value="Rossmann-like_a/b/a_fold"/>
</dbReference>
<evidence type="ECO:0000256" key="4">
    <source>
        <dbReference type="ARBA" id="ARBA00022741"/>
    </source>
</evidence>
<keyword evidence="4" id="KW-0547">Nucleotide-binding</keyword>
<dbReference type="InterPro" id="IPR011914">
    <property type="entry name" value="RfaE_dom_II"/>
</dbReference>
<keyword evidence="6" id="KW-0119">Carbohydrate metabolism</keyword>
<protein>
    <recommendedName>
        <fullName evidence="1">D-glycero-beta-D-manno-heptose 1-phosphate adenylyltransferase</fullName>
        <ecNumber evidence="1">2.7.7.70</ecNumber>
    </recommendedName>
</protein>
<comment type="caution">
    <text evidence="9">The sequence shown here is derived from an EMBL/GenBank/DDBJ whole genome shotgun (WGS) entry which is preliminary data.</text>
</comment>
<dbReference type="SUPFAM" id="SSF52374">
    <property type="entry name" value="Nucleotidylyl transferase"/>
    <property type="match status" value="1"/>
</dbReference>
<proteinExistence type="predicted"/>
<dbReference type="NCBIfam" id="TIGR02199">
    <property type="entry name" value="rfaE_dom_II"/>
    <property type="match status" value="1"/>
</dbReference>
<comment type="catalytic activity">
    <reaction evidence="7">
        <text>D-glycero-beta-D-manno-heptose 1-phosphate + ATP + H(+) = ADP-D-glycero-beta-D-manno-heptose + diphosphate</text>
        <dbReference type="Rhea" id="RHEA:27465"/>
        <dbReference type="ChEBI" id="CHEBI:15378"/>
        <dbReference type="ChEBI" id="CHEBI:30616"/>
        <dbReference type="ChEBI" id="CHEBI:33019"/>
        <dbReference type="ChEBI" id="CHEBI:59967"/>
        <dbReference type="ChEBI" id="CHEBI:61593"/>
        <dbReference type="EC" id="2.7.7.70"/>
    </reaction>
</comment>
<dbReference type="RefSeq" id="WP_085051531.1">
    <property type="nucleotide sequence ID" value="NZ_LNQR01000032.1"/>
</dbReference>
<dbReference type="InterPro" id="IPR050385">
    <property type="entry name" value="Archaeal_FAD_synthase"/>
</dbReference>
<evidence type="ECO:0000313" key="10">
    <source>
        <dbReference type="Proteomes" id="UP000060487"/>
    </source>
</evidence>
<dbReference type="Pfam" id="PF01467">
    <property type="entry name" value="CTP_transf_like"/>
    <property type="match status" value="1"/>
</dbReference>
<dbReference type="InterPro" id="IPR004821">
    <property type="entry name" value="Cyt_trans-like"/>
</dbReference>
<sequence>MTNKIHPLNELVRIIAEFRASVNNSVNNKGKKLVFTNGCFDIIHAGHVQYLQEARALGDMLIVAVNSDDSVRRLKPRRPIVTQAERALVLSALAAVDYVLIFDEDTPIEVISALRPDILVKGGDWRKEDIVGSSIVPDVYSLPYVAGMSTTGIINKILEAYS</sequence>
<evidence type="ECO:0000313" key="9">
    <source>
        <dbReference type="EMBL" id="KWT91116.1"/>
    </source>
</evidence>
<evidence type="ECO:0000256" key="2">
    <source>
        <dbReference type="ARBA" id="ARBA00022679"/>
    </source>
</evidence>
<feature type="domain" description="Cytidyltransferase-like" evidence="8">
    <location>
        <begin position="35"/>
        <end position="125"/>
    </location>
</feature>
<dbReference type="Gene3D" id="3.40.50.620">
    <property type="entry name" value="HUPs"/>
    <property type="match status" value="1"/>
</dbReference>
<evidence type="ECO:0000256" key="6">
    <source>
        <dbReference type="ARBA" id="ARBA00023277"/>
    </source>
</evidence>
<keyword evidence="5" id="KW-0067">ATP-binding</keyword>
<dbReference type="Proteomes" id="UP000060487">
    <property type="component" value="Unassembled WGS sequence"/>
</dbReference>
<evidence type="ECO:0000259" key="8">
    <source>
        <dbReference type="Pfam" id="PF01467"/>
    </source>
</evidence>
<evidence type="ECO:0000256" key="1">
    <source>
        <dbReference type="ARBA" id="ARBA00012519"/>
    </source>
</evidence>
<dbReference type="PANTHER" id="PTHR43793:SF2">
    <property type="entry name" value="BIFUNCTIONAL PROTEIN HLDE"/>
    <property type="match status" value="1"/>
</dbReference>
<dbReference type="EC" id="2.7.7.70" evidence="1"/>
<evidence type="ECO:0000256" key="7">
    <source>
        <dbReference type="ARBA" id="ARBA00047428"/>
    </source>
</evidence>
<evidence type="ECO:0000256" key="3">
    <source>
        <dbReference type="ARBA" id="ARBA00022695"/>
    </source>
</evidence>